<organism evidence="1">
    <name type="scientific">freshwater metagenome</name>
    <dbReference type="NCBI Taxonomy" id="449393"/>
    <lineage>
        <taxon>unclassified sequences</taxon>
        <taxon>metagenomes</taxon>
        <taxon>ecological metagenomes</taxon>
    </lineage>
</organism>
<name>A0A6J7HKW3_9ZZZZ</name>
<accession>A0A6J7HKW3</accession>
<dbReference type="PROSITE" id="PS51257">
    <property type="entry name" value="PROKAR_LIPOPROTEIN"/>
    <property type="match status" value="1"/>
</dbReference>
<protein>
    <submittedName>
        <fullName evidence="1">Unannotated protein</fullName>
    </submittedName>
</protein>
<sequence>MVWMSKGPGAFVGAFLTLAAIVGGASGCSSSDDGSRQAGVLGSRVCILNSWTEKVGVEYRVKDTDTGTGPLGPSMQSCAEGTGADTDVGGDLTFPAPIPALQFWAANYWTGAPNFGLDEYNSNDTTLATKAFNCFYEGFVVGQTRVYDNGTIRISVKRLSDDQWKEFSVIIEPSQGQLVGYPCQPWAPR</sequence>
<proteinExistence type="predicted"/>
<dbReference type="AlphaFoldDB" id="A0A6J7HKW3"/>
<evidence type="ECO:0000313" key="1">
    <source>
        <dbReference type="EMBL" id="CAB4917753.1"/>
    </source>
</evidence>
<reference evidence="1" key="1">
    <citation type="submission" date="2020-05" db="EMBL/GenBank/DDBJ databases">
        <authorList>
            <person name="Chiriac C."/>
            <person name="Salcher M."/>
            <person name="Ghai R."/>
            <person name="Kavagutti S V."/>
        </authorList>
    </citation>
    <scope>NUCLEOTIDE SEQUENCE</scope>
</reference>
<dbReference type="EMBL" id="CAFBNB010000006">
    <property type="protein sequence ID" value="CAB4917753.1"/>
    <property type="molecule type" value="Genomic_DNA"/>
</dbReference>
<gene>
    <name evidence="1" type="ORF">UFOPK3720_00063</name>
</gene>